<dbReference type="AlphaFoldDB" id="A0A813MQU7"/>
<protein>
    <submittedName>
        <fullName evidence="8">Uncharacterized protein</fullName>
    </submittedName>
</protein>
<feature type="transmembrane region" description="Helical" evidence="6">
    <location>
        <begin position="372"/>
        <end position="393"/>
    </location>
</feature>
<dbReference type="GO" id="GO:0005385">
    <property type="term" value="F:zinc ion transmembrane transporter activity"/>
    <property type="evidence" value="ECO:0007669"/>
    <property type="project" value="TreeGrafter"/>
</dbReference>
<comment type="similarity">
    <text evidence="2">Belongs to the ZIP transporter (TC 2.A.5) family.</text>
</comment>
<keyword evidence="3 6" id="KW-0812">Transmembrane</keyword>
<feature type="transmembrane region" description="Helical" evidence="6">
    <location>
        <begin position="339"/>
        <end position="360"/>
    </location>
</feature>
<feature type="transmembrane region" description="Helical" evidence="6">
    <location>
        <begin position="638"/>
        <end position="659"/>
    </location>
</feature>
<dbReference type="Pfam" id="PF02535">
    <property type="entry name" value="Zip"/>
    <property type="match status" value="1"/>
</dbReference>
<dbReference type="GO" id="GO:0140410">
    <property type="term" value="F:monoatomic cation:bicarbonate symporter activity"/>
    <property type="evidence" value="ECO:0007669"/>
    <property type="project" value="TreeGrafter"/>
</dbReference>
<feature type="transmembrane region" description="Helical" evidence="6">
    <location>
        <begin position="577"/>
        <end position="595"/>
    </location>
</feature>
<evidence type="ECO:0000256" key="4">
    <source>
        <dbReference type="ARBA" id="ARBA00022989"/>
    </source>
</evidence>
<reference evidence="8" key="1">
    <citation type="submission" date="2021-02" db="EMBL/GenBank/DDBJ databases">
        <authorList>
            <person name="Nowell W R."/>
        </authorList>
    </citation>
    <scope>NUCLEOTIDE SEQUENCE</scope>
    <source>
        <strain evidence="8">Ploen Becks lab</strain>
    </source>
</reference>
<feature type="chain" id="PRO_5032755984" evidence="7">
    <location>
        <begin position="20"/>
        <end position="665"/>
    </location>
</feature>
<dbReference type="OrthoDB" id="200954at2759"/>
<comment type="caution">
    <text evidence="8">The sequence shown here is derived from an EMBL/GenBank/DDBJ whole genome shotgun (WGS) entry which is preliminary data.</text>
</comment>
<keyword evidence="4 6" id="KW-1133">Transmembrane helix</keyword>
<dbReference type="InterPro" id="IPR050799">
    <property type="entry name" value="ZIP_Transporter"/>
</dbReference>
<sequence length="665" mass="75054">MNFLLAWFIISCLVSKIKTSSEYYEKYREMFGNSGLMELHELDIITRELFNQFECVKSSGSECFTCLTSQKLQENEIIGNLITPTELSKYSVILFCYIIDFKNFCHQNSTPNYERCLNSIAKNGTLNGKYLDNLFKNKIIPIYKSASYFNSTGLSNTDDCIDPYLVAKKYSTDLSGILEKNEQINDVFSEVIYKMFKRMKIGCDFPYQNWFVDQLFSKNYDSMKADEFKALMDELNLYKDNETKEKISTLKSLSFKEAVLRIFNTRIIGKAKRSTSENIYEKCYSPENLLQIFSLSNKSISKFDFHNICPSLVYMSSKSVCKIPNVDQSIRESTIAEKYGYGSIAIVIVSLLALIGIVLLPCFNKAIYEDILMALTSLAVGTLLSDAMLHIIPEVLGVEEDETDDDVIRVPDYAIKISVALLALYIFWLLEILVHHFSGKAHPHGHGHGHSHGVYAEDENEPESNAVKDRNGTVINGSSVISILDQTNSNQHLTGRPITQNRRNFFENLKNIKATGWMILLGDAVHNFADGMAVGASFSQSVKLGISTTIAVICHEVPHELGNYAVLVKCGFSHIQALLFNLLSATTCLMGFYVGVSVSADPEVSQWIFTVTAGMFLYISLVDLLPSVMSTKKWRWKMFFVCNAAMLLGFSVMFLLVIFESHIKI</sequence>
<dbReference type="PANTHER" id="PTHR12191">
    <property type="entry name" value="SOLUTE CARRIER FAMILY 39"/>
    <property type="match status" value="1"/>
</dbReference>
<dbReference type="Proteomes" id="UP000663879">
    <property type="component" value="Unassembled WGS sequence"/>
</dbReference>
<dbReference type="PANTHER" id="PTHR12191:SF37">
    <property type="entry name" value="ZINC TRANSPORTER FOI"/>
    <property type="match status" value="1"/>
</dbReference>
<evidence type="ECO:0000256" key="7">
    <source>
        <dbReference type="SAM" id="SignalP"/>
    </source>
</evidence>
<dbReference type="InterPro" id="IPR003689">
    <property type="entry name" value="ZIP"/>
</dbReference>
<evidence type="ECO:0000256" key="2">
    <source>
        <dbReference type="ARBA" id="ARBA00006939"/>
    </source>
</evidence>
<evidence type="ECO:0000256" key="3">
    <source>
        <dbReference type="ARBA" id="ARBA00022692"/>
    </source>
</evidence>
<dbReference type="GO" id="GO:0071578">
    <property type="term" value="P:zinc ion import across plasma membrane"/>
    <property type="evidence" value="ECO:0007669"/>
    <property type="project" value="TreeGrafter"/>
</dbReference>
<keyword evidence="5 6" id="KW-0472">Membrane</keyword>
<organism evidence="8 9">
    <name type="scientific">Brachionus calyciflorus</name>
    <dbReference type="NCBI Taxonomy" id="104777"/>
    <lineage>
        <taxon>Eukaryota</taxon>
        <taxon>Metazoa</taxon>
        <taxon>Spiralia</taxon>
        <taxon>Gnathifera</taxon>
        <taxon>Rotifera</taxon>
        <taxon>Eurotatoria</taxon>
        <taxon>Monogononta</taxon>
        <taxon>Pseudotrocha</taxon>
        <taxon>Ploima</taxon>
        <taxon>Brachionidae</taxon>
        <taxon>Brachionus</taxon>
    </lineage>
</organism>
<evidence type="ECO:0000256" key="1">
    <source>
        <dbReference type="ARBA" id="ARBA00004141"/>
    </source>
</evidence>
<evidence type="ECO:0000256" key="6">
    <source>
        <dbReference type="SAM" id="Phobius"/>
    </source>
</evidence>
<dbReference type="GO" id="GO:0030003">
    <property type="term" value="P:intracellular monoatomic cation homeostasis"/>
    <property type="evidence" value="ECO:0007669"/>
    <property type="project" value="TreeGrafter"/>
</dbReference>
<dbReference type="GO" id="GO:0005886">
    <property type="term" value="C:plasma membrane"/>
    <property type="evidence" value="ECO:0007669"/>
    <property type="project" value="TreeGrafter"/>
</dbReference>
<feature type="transmembrane region" description="Helical" evidence="6">
    <location>
        <begin position="607"/>
        <end position="626"/>
    </location>
</feature>
<keyword evidence="7" id="KW-0732">Signal</keyword>
<proteinExistence type="inferred from homology"/>
<evidence type="ECO:0000313" key="9">
    <source>
        <dbReference type="Proteomes" id="UP000663879"/>
    </source>
</evidence>
<dbReference type="EMBL" id="CAJNOC010000159">
    <property type="protein sequence ID" value="CAF0720855.1"/>
    <property type="molecule type" value="Genomic_DNA"/>
</dbReference>
<feature type="signal peptide" evidence="7">
    <location>
        <begin position="1"/>
        <end position="19"/>
    </location>
</feature>
<accession>A0A813MQU7</accession>
<name>A0A813MQU7_9BILA</name>
<feature type="transmembrane region" description="Helical" evidence="6">
    <location>
        <begin position="413"/>
        <end position="434"/>
    </location>
</feature>
<gene>
    <name evidence="8" type="ORF">OXX778_LOCUS2144</name>
</gene>
<comment type="subcellular location">
    <subcellularLocation>
        <location evidence="1">Membrane</location>
        <topology evidence="1">Multi-pass membrane protein</topology>
    </subcellularLocation>
</comment>
<evidence type="ECO:0000256" key="5">
    <source>
        <dbReference type="ARBA" id="ARBA00023136"/>
    </source>
</evidence>
<keyword evidence="9" id="KW-1185">Reference proteome</keyword>
<evidence type="ECO:0000313" key="8">
    <source>
        <dbReference type="EMBL" id="CAF0720855.1"/>
    </source>
</evidence>